<gene>
    <name evidence="3" type="ORF">COV08_01815</name>
</gene>
<evidence type="ECO:0000256" key="1">
    <source>
        <dbReference type="ARBA" id="ARBA00022801"/>
    </source>
</evidence>
<feature type="domain" description="Isochorismatase-like" evidence="2">
    <location>
        <begin position="8"/>
        <end position="191"/>
    </location>
</feature>
<evidence type="ECO:0000259" key="2">
    <source>
        <dbReference type="Pfam" id="PF00857"/>
    </source>
</evidence>
<dbReference type="Proteomes" id="UP000230431">
    <property type="component" value="Unassembled WGS sequence"/>
</dbReference>
<protein>
    <submittedName>
        <fullName evidence="3">Isochorismatase</fullName>
    </submittedName>
</protein>
<sequence length="198" mass="21576">MKGNDMKTVLVLLDFINEMIDEKGKFAGKGYPAFVKAYGVISNVNTAIKQARAKGIPIIFVRLGFSSDYREWPEASPLFGAAKKFGALQLGAWATEIHASIDKIDDDYLITKHRVSAFYATSLEAILRNLQAETILLGGVSTDLAVQSAAREAHDRDYRVVVLEDLCGAGNEEDHADALRLVSKVATVAESTEVAELN</sequence>
<dbReference type="Pfam" id="PF00857">
    <property type="entry name" value="Isochorismatase"/>
    <property type="match status" value="1"/>
</dbReference>
<dbReference type="AlphaFoldDB" id="A0A2H0RHX7"/>
<name>A0A2H0RHX7_9BACT</name>
<organism evidence="3 4">
    <name type="scientific">Candidatus Vogelbacteria bacterium CG10_big_fil_rev_8_21_14_0_10_49_38</name>
    <dbReference type="NCBI Taxonomy" id="1975043"/>
    <lineage>
        <taxon>Bacteria</taxon>
        <taxon>Candidatus Vogeliibacteriota</taxon>
    </lineage>
</organism>
<dbReference type="CDD" id="cd00431">
    <property type="entry name" value="cysteine_hydrolases"/>
    <property type="match status" value="1"/>
</dbReference>
<dbReference type="EMBL" id="PCYK01000013">
    <property type="protein sequence ID" value="PIR46050.1"/>
    <property type="molecule type" value="Genomic_DNA"/>
</dbReference>
<keyword evidence="1" id="KW-0378">Hydrolase</keyword>
<dbReference type="GO" id="GO:0016787">
    <property type="term" value="F:hydrolase activity"/>
    <property type="evidence" value="ECO:0007669"/>
    <property type="project" value="UniProtKB-KW"/>
</dbReference>
<dbReference type="InterPro" id="IPR000868">
    <property type="entry name" value="Isochorismatase-like_dom"/>
</dbReference>
<accession>A0A2H0RHX7</accession>
<dbReference type="PANTHER" id="PTHR43540">
    <property type="entry name" value="PEROXYUREIDOACRYLATE/UREIDOACRYLATE AMIDOHYDROLASE-RELATED"/>
    <property type="match status" value="1"/>
</dbReference>
<evidence type="ECO:0000313" key="4">
    <source>
        <dbReference type="Proteomes" id="UP000230431"/>
    </source>
</evidence>
<dbReference type="InterPro" id="IPR050272">
    <property type="entry name" value="Isochorismatase-like_hydrls"/>
</dbReference>
<proteinExistence type="predicted"/>
<comment type="caution">
    <text evidence="3">The sequence shown here is derived from an EMBL/GenBank/DDBJ whole genome shotgun (WGS) entry which is preliminary data.</text>
</comment>
<dbReference type="InterPro" id="IPR036380">
    <property type="entry name" value="Isochorismatase-like_sf"/>
</dbReference>
<dbReference type="SUPFAM" id="SSF52499">
    <property type="entry name" value="Isochorismatase-like hydrolases"/>
    <property type="match status" value="1"/>
</dbReference>
<reference evidence="3 4" key="1">
    <citation type="submission" date="2017-09" db="EMBL/GenBank/DDBJ databases">
        <title>Depth-based differentiation of microbial function through sediment-hosted aquifers and enrichment of novel symbionts in the deep terrestrial subsurface.</title>
        <authorList>
            <person name="Probst A.J."/>
            <person name="Ladd B."/>
            <person name="Jarett J.K."/>
            <person name="Geller-Mcgrath D.E."/>
            <person name="Sieber C.M."/>
            <person name="Emerson J.B."/>
            <person name="Anantharaman K."/>
            <person name="Thomas B.C."/>
            <person name="Malmstrom R."/>
            <person name="Stieglmeier M."/>
            <person name="Klingl A."/>
            <person name="Woyke T."/>
            <person name="Ryan C.M."/>
            <person name="Banfield J.F."/>
        </authorList>
    </citation>
    <scope>NUCLEOTIDE SEQUENCE [LARGE SCALE GENOMIC DNA]</scope>
    <source>
        <strain evidence="3">CG10_big_fil_rev_8_21_14_0_10_49_38</strain>
    </source>
</reference>
<evidence type="ECO:0000313" key="3">
    <source>
        <dbReference type="EMBL" id="PIR46050.1"/>
    </source>
</evidence>
<dbReference type="Gene3D" id="3.40.50.850">
    <property type="entry name" value="Isochorismatase-like"/>
    <property type="match status" value="1"/>
</dbReference>